<dbReference type="EMBL" id="JASCZI010212497">
    <property type="protein sequence ID" value="MED6199619.1"/>
    <property type="molecule type" value="Genomic_DNA"/>
</dbReference>
<keyword evidence="3" id="KW-1185">Reference proteome</keyword>
<reference evidence="2 3" key="1">
    <citation type="journal article" date="2023" name="Plants (Basel)">
        <title>Bridging the Gap: Combining Genomics and Transcriptomics Approaches to Understand Stylosanthes scabra, an Orphan Legume from the Brazilian Caatinga.</title>
        <authorList>
            <person name="Ferreira-Neto J.R.C."/>
            <person name="da Silva M.D."/>
            <person name="Binneck E."/>
            <person name="de Melo N.F."/>
            <person name="da Silva R.H."/>
            <person name="de Melo A.L.T.M."/>
            <person name="Pandolfi V."/>
            <person name="Bustamante F.O."/>
            <person name="Brasileiro-Vidal A.C."/>
            <person name="Benko-Iseppon A.M."/>
        </authorList>
    </citation>
    <scope>NUCLEOTIDE SEQUENCE [LARGE SCALE GENOMIC DNA]</scope>
    <source>
        <tissue evidence="2">Leaves</tissue>
    </source>
</reference>
<evidence type="ECO:0000256" key="1">
    <source>
        <dbReference type="SAM" id="MobiDB-lite"/>
    </source>
</evidence>
<proteinExistence type="predicted"/>
<accession>A0ABU6XQ90</accession>
<protein>
    <submittedName>
        <fullName evidence="2">Uncharacterized protein</fullName>
    </submittedName>
</protein>
<name>A0ABU6XQ90_9FABA</name>
<evidence type="ECO:0000313" key="3">
    <source>
        <dbReference type="Proteomes" id="UP001341840"/>
    </source>
</evidence>
<dbReference type="Proteomes" id="UP001341840">
    <property type="component" value="Unassembled WGS sequence"/>
</dbReference>
<sequence>MAHLHNDHTWVHNWFDVLQWNLRSLGLILAIQPYLIPHEKFLALRNTQRNTQSLERLNALDSSRLLRQLSKLEPVPEKSDNIRNENPQPMDSQVHRLKDKCHRHDNGLTEGYRGKKYNTREHPTGMDSTPAKVS</sequence>
<comment type="caution">
    <text evidence="2">The sequence shown here is derived from an EMBL/GenBank/DDBJ whole genome shotgun (WGS) entry which is preliminary data.</text>
</comment>
<feature type="compositionally biased region" description="Basic and acidic residues" evidence="1">
    <location>
        <begin position="74"/>
        <end position="83"/>
    </location>
</feature>
<feature type="region of interest" description="Disordered" evidence="1">
    <location>
        <begin position="70"/>
        <end position="134"/>
    </location>
</feature>
<gene>
    <name evidence="2" type="ORF">PIB30_077598</name>
</gene>
<evidence type="ECO:0000313" key="2">
    <source>
        <dbReference type="EMBL" id="MED6199619.1"/>
    </source>
</evidence>
<organism evidence="2 3">
    <name type="scientific">Stylosanthes scabra</name>
    <dbReference type="NCBI Taxonomy" id="79078"/>
    <lineage>
        <taxon>Eukaryota</taxon>
        <taxon>Viridiplantae</taxon>
        <taxon>Streptophyta</taxon>
        <taxon>Embryophyta</taxon>
        <taxon>Tracheophyta</taxon>
        <taxon>Spermatophyta</taxon>
        <taxon>Magnoliopsida</taxon>
        <taxon>eudicotyledons</taxon>
        <taxon>Gunneridae</taxon>
        <taxon>Pentapetalae</taxon>
        <taxon>rosids</taxon>
        <taxon>fabids</taxon>
        <taxon>Fabales</taxon>
        <taxon>Fabaceae</taxon>
        <taxon>Papilionoideae</taxon>
        <taxon>50 kb inversion clade</taxon>
        <taxon>dalbergioids sensu lato</taxon>
        <taxon>Dalbergieae</taxon>
        <taxon>Pterocarpus clade</taxon>
        <taxon>Stylosanthes</taxon>
    </lineage>
</organism>